<dbReference type="KEGG" id="ttr:Tter_2304"/>
<keyword evidence="2" id="KW-0805">Transcription regulation</keyword>
<evidence type="ECO:0000256" key="3">
    <source>
        <dbReference type="ARBA" id="ARBA00023125"/>
    </source>
</evidence>
<evidence type="ECO:0000256" key="1">
    <source>
        <dbReference type="ARBA" id="ARBA00022491"/>
    </source>
</evidence>
<dbReference type="Pfam" id="PF00356">
    <property type="entry name" value="LacI"/>
    <property type="match status" value="1"/>
</dbReference>
<dbReference type="eggNOG" id="COG1609">
    <property type="taxonomic scope" value="Bacteria"/>
</dbReference>
<keyword evidence="3" id="KW-0238">DNA-binding</keyword>
<protein>
    <submittedName>
        <fullName evidence="6">Transcriptional regulator, LacI family</fullName>
    </submittedName>
</protein>
<sequence length="347" mass="38225">MGNVKISDVAKKAGVSTATVSRVLSGKTTVDPILRDRVLKAVEETGYKPDRVARSLRKRQSSIIGLIISDIQNPFFISLVRAVEDVAQKHGYIVMLGNADEDERKEREYIQVMISERVAGVIVSPSREYNDPCEDLVRAKIPLVLVDRRVPGLDVDTIVVNNTWAAQQLVMHLIEHGHSRIGAVLGTSIVATGRERREGYVQALLQYGFPIIPNLIKVGPPPPSGANREDTGYRLTMELLNAKERPTALFTGTNLLTIGALRAIQEKGLSIPEDIALVGFDDIDWMPVYNPSITVAAQPTYHIGRIAAEMLIARIQGDESPAQEIVLQPEIKIRRSCGQHVSINCDK</sequence>
<dbReference type="InterPro" id="IPR028082">
    <property type="entry name" value="Peripla_BP_I"/>
</dbReference>
<dbReference type="CDD" id="cd01392">
    <property type="entry name" value="HTH_LacI"/>
    <property type="match status" value="1"/>
</dbReference>
<organism evidence="6 7">
    <name type="scientific">Thermobaculum terrenum (strain ATCC BAA-798 / CCMEE 7001 / YNP1)</name>
    <dbReference type="NCBI Taxonomy" id="525904"/>
    <lineage>
        <taxon>Bacteria</taxon>
        <taxon>Bacillati</taxon>
        <taxon>Chloroflexota</taxon>
        <taxon>Chloroflexia</taxon>
        <taxon>Candidatus Thermobaculales</taxon>
        <taxon>Candidatus Thermobaculaceae</taxon>
        <taxon>Thermobaculum</taxon>
    </lineage>
</organism>
<dbReference type="SMART" id="SM00354">
    <property type="entry name" value="HTH_LACI"/>
    <property type="match status" value="1"/>
</dbReference>
<feature type="domain" description="HTH lacI-type" evidence="5">
    <location>
        <begin position="4"/>
        <end position="58"/>
    </location>
</feature>
<dbReference type="EMBL" id="CP001826">
    <property type="protein sequence ID" value="ACZ43203.1"/>
    <property type="molecule type" value="Genomic_DNA"/>
</dbReference>
<dbReference type="AlphaFoldDB" id="D1CHI2"/>
<dbReference type="Proteomes" id="UP000000323">
    <property type="component" value="Chromosome 2"/>
</dbReference>
<reference evidence="7" key="1">
    <citation type="journal article" date="2010" name="Stand. Genomic Sci.">
        <title>Complete genome sequence of 'Thermobaculum terrenum' type strain (YNP1).</title>
        <authorList>
            <person name="Kiss H."/>
            <person name="Cleland D."/>
            <person name="Lapidus A."/>
            <person name="Lucas S."/>
            <person name="Glavina Del Rio T."/>
            <person name="Nolan M."/>
            <person name="Tice H."/>
            <person name="Han C."/>
            <person name="Goodwin L."/>
            <person name="Pitluck S."/>
            <person name="Liolios K."/>
            <person name="Ivanova N."/>
            <person name="Mavromatis K."/>
            <person name="Ovchinnikova G."/>
            <person name="Pati A."/>
            <person name="Chen A."/>
            <person name="Palaniappan K."/>
            <person name="Land M."/>
            <person name="Hauser L."/>
            <person name="Chang Y."/>
            <person name="Jeffries C."/>
            <person name="Lu M."/>
            <person name="Brettin T."/>
            <person name="Detter J."/>
            <person name="Goker M."/>
            <person name="Tindall B."/>
            <person name="Beck B."/>
            <person name="McDermott T."/>
            <person name="Woyke T."/>
            <person name="Bristow J."/>
            <person name="Eisen J."/>
            <person name="Markowitz V."/>
            <person name="Hugenholtz P."/>
            <person name="Kyrpides N."/>
            <person name="Klenk H."/>
            <person name="Cheng J."/>
        </authorList>
    </citation>
    <scope>NUCLEOTIDE SEQUENCE [LARGE SCALE GENOMIC DNA]</scope>
    <source>
        <strain evidence="7">ATCC BAA-798 / YNP1</strain>
    </source>
</reference>
<dbReference type="GO" id="GO:0003700">
    <property type="term" value="F:DNA-binding transcription factor activity"/>
    <property type="evidence" value="ECO:0007669"/>
    <property type="project" value="TreeGrafter"/>
</dbReference>
<dbReference type="InterPro" id="IPR000843">
    <property type="entry name" value="HTH_LacI"/>
</dbReference>
<accession>D1CHI2</accession>
<dbReference type="InterPro" id="IPR046335">
    <property type="entry name" value="LacI/GalR-like_sensor"/>
</dbReference>
<evidence type="ECO:0000313" key="7">
    <source>
        <dbReference type="Proteomes" id="UP000000323"/>
    </source>
</evidence>
<dbReference type="Gene3D" id="1.10.260.40">
    <property type="entry name" value="lambda repressor-like DNA-binding domains"/>
    <property type="match status" value="1"/>
</dbReference>
<evidence type="ECO:0000256" key="4">
    <source>
        <dbReference type="ARBA" id="ARBA00023163"/>
    </source>
</evidence>
<dbReference type="STRING" id="525904.Tter_2304"/>
<evidence type="ECO:0000256" key="2">
    <source>
        <dbReference type="ARBA" id="ARBA00023015"/>
    </source>
</evidence>
<proteinExistence type="predicted"/>
<dbReference type="CDD" id="cd19977">
    <property type="entry name" value="PBP1_EndR-like"/>
    <property type="match status" value="1"/>
</dbReference>
<name>D1CHI2_THET1</name>
<evidence type="ECO:0000259" key="5">
    <source>
        <dbReference type="PROSITE" id="PS50932"/>
    </source>
</evidence>
<dbReference type="PANTHER" id="PTHR30146">
    <property type="entry name" value="LACI-RELATED TRANSCRIPTIONAL REPRESSOR"/>
    <property type="match status" value="1"/>
</dbReference>
<dbReference type="HOGENOM" id="CLU_037628_6_1_0"/>
<gene>
    <name evidence="6" type="ordered locus">Tter_2304</name>
</gene>
<dbReference type="PROSITE" id="PS00356">
    <property type="entry name" value="HTH_LACI_1"/>
    <property type="match status" value="1"/>
</dbReference>
<keyword evidence="1" id="KW-0678">Repressor</keyword>
<keyword evidence="7" id="KW-1185">Reference proteome</keyword>
<dbReference type="PRINTS" id="PR00036">
    <property type="entry name" value="HTHLACI"/>
</dbReference>
<dbReference type="Gene3D" id="3.40.50.2300">
    <property type="match status" value="2"/>
</dbReference>
<dbReference type="Pfam" id="PF13377">
    <property type="entry name" value="Peripla_BP_3"/>
    <property type="match status" value="1"/>
</dbReference>
<dbReference type="SUPFAM" id="SSF53822">
    <property type="entry name" value="Periplasmic binding protein-like I"/>
    <property type="match status" value="1"/>
</dbReference>
<dbReference type="PANTHER" id="PTHR30146:SF148">
    <property type="entry name" value="HTH-TYPE TRANSCRIPTIONAL REPRESSOR PURR-RELATED"/>
    <property type="match status" value="1"/>
</dbReference>
<dbReference type="PROSITE" id="PS50932">
    <property type="entry name" value="HTH_LACI_2"/>
    <property type="match status" value="1"/>
</dbReference>
<dbReference type="InterPro" id="IPR010982">
    <property type="entry name" value="Lambda_DNA-bd_dom_sf"/>
</dbReference>
<evidence type="ECO:0000313" key="6">
    <source>
        <dbReference type="EMBL" id="ACZ43203.1"/>
    </source>
</evidence>
<dbReference type="SUPFAM" id="SSF47413">
    <property type="entry name" value="lambda repressor-like DNA-binding domains"/>
    <property type="match status" value="1"/>
</dbReference>
<keyword evidence="4" id="KW-0804">Transcription</keyword>
<dbReference type="GO" id="GO:0000976">
    <property type="term" value="F:transcription cis-regulatory region binding"/>
    <property type="evidence" value="ECO:0007669"/>
    <property type="project" value="TreeGrafter"/>
</dbReference>